<name>A0A7Z0N7Q8_9GAMM</name>
<evidence type="ECO:0000313" key="2">
    <source>
        <dbReference type="Proteomes" id="UP000520876"/>
    </source>
</evidence>
<reference evidence="1 2" key="1">
    <citation type="submission" date="2020-07" db="EMBL/GenBank/DDBJ databases">
        <title>Halomonas sp. QX-2 draft genome sequence.</title>
        <authorList>
            <person name="Qiu X."/>
        </authorList>
    </citation>
    <scope>NUCLEOTIDE SEQUENCE [LARGE SCALE GENOMIC DNA]</scope>
    <source>
        <strain evidence="1 2">QX-2</strain>
    </source>
</reference>
<keyword evidence="2" id="KW-1185">Reference proteome</keyword>
<dbReference type="AlphaFoldDB" id="A0A7Z0N7Q8"/>
<dbReference type="Proteomes" id="UP000520876">
    <property type="component" value="Unassembled WGS sequence"/>
</dbReference>
<dbReference type="EMBL" id="JACCGK010000009">
    <property type="protein sequence ID" value="NYT72978.1"/>
    <property type="molecule type" value="Genomic_DNA"/>
</dbReference>
<gene>
    <name evidence="1" type="ORF">HZU72_11135</name>
</gene>
<accession>A0A7Z0N7Q8</accession>
<proteinExistence type="predicted"/>
<evidence type="ECO:0000313" key="1">
    <source>
        <dbReference type="EMBL" id="NYT72978.1"/>
    </source>
</evidence>
<sequence length="51" mass="5436">MQNISVKRVIAGALIVLLAMLIILGSMGAMAEREGAQLLAEINEISAQQVR</sequence>
<protein>
    <submittedName>
        <fullName evidence="1">Uncharacterized protein</fullName>
    </submittedName>
</protein>
<comment type="caution">
    <text evidence="1">The sequence shown here is derived from an EMBL/GenBank/DDBJ whole genome shotgun (WGS) entry which is preliminary data.</text>
</comment>
<dbReference type="RefSeq" id="WP_180091885.1">
    <property type="nucleotide sequence ID" value="NZ_JACCGK010000009.1"/>
</dbReference>
<organism evidence="1 2">
    <name type="scientific">Vreelandella sedimenti</name>
    <dbReference type="NCBI Taxonomy" id="2729618"/>
    <lineage>
        <taxon>Bacteria</taxon>
        <taxon>Pseudomonadati</taxon>
        <taxon>Pseudomonadota</taxon>
        <taxon>Gammaproteobacteria</taxon>
        <taxon>Oceanospirillales</taxon>
        <taxon>Halomonadaceae</taxon>
        <taxon>Vreelandella</taxon>
    </lineage>
</organism>